<dbReference type="InterPro" id="IPR001602">
    <property type="entry name" value="UPF0047_YjbQ-like"/>
</dbReference>
<dbReference type="Proteomes" id="UP000298805">
    <property type="component" value="Chromosome"/>
</dbReference>
<name>A0AAJ4RD56_9BACT</name>
<dbReference type="RefSeq" id="WP_123352651.1">
    <property type="nucleotide sequence ID" value="NZ_CP027432.2"/>
</dbReference>
<evidence type="ECO:0000313" key="3">
    <source>
        <dbReference type="EMBL" id="ROR40271.1"/>
    </source>
</evidence>
<gene>
    <name evidence="2" type="ORF">C6V80_00805</name>
    <name evidence="3" type="ORF">EDC58_1263</name>
</gene>
<dbReference type="Pfam" id="PF01894">
    <property type="entry name" value="YjbQ"/>
    <property type="match status" value="1"/>
</dbReference>
<proteinExistence type="inferred from homology"/>
<evidence type="ECO:0000313" key="2">
    <source>
        <dbReference type="EMBL" id="QCI27551.1"/>
    </source>
</evidence>
<dbReference type="SUPFAM" id="SSF111038">
    <property type="entry name" value="YjbQ-like"/>
    <property type="match status" value="1"/>
</dbReference>
<dbReference type="NCBIfam" id="TIGR00149">
    <property type="entry name" value="TIGR00149_YjbQ"/>
    <property type="match status" value="1"/>
</dbReference>
<accession>A0AAJ4RD56</accession>
<dbReference type="Gene3D" id="2.60.120.460">
    <property type="entry name" value="YjbQ-like"/>
    <property type="match status" value="1"/>
</dbReference>
<dbReference type="InterPro" id="IPR035917">
    <property type="entry name" value="YjbQ-like_sf"/>
</dbReference>
<reference evidence="2" key="3">
    <citation type="submission" date="2019-06" db="EMBL/GenBank/DDBJ databases">
        <title>A comparative analysis of the Nautiliaceae.</title>
        <authorList>
            <person name="Grosche A."/>
            <person name="Smedile F."/>
            <person name="Vetriani C."/>
        </authorList>
    </citation>
    <scope>NUCLEOTIDE SEQUENCE</scope>
    <source>
        <strain evidence="2">TB6</strain>
    </source>
</reference>
<reference evidence="5" key="1">
    <citation type="submission" date="2018-03" db="EMBL/GenBank/DDBJ databases">
        <title>A comparative analysis of the Nautiliaceae.</title>
        <authorList>
            <person name="Grosche A."/>
            <person name="Smedile F."/>
            <person name="Vetriani C."/>
        </authorList>
    </citation>
    <scope>NUCLEOTIDE SEQUENCE [LARGE SCALE GENOMIC DNA]</scope>
    <source>
        <strain evidence="5">TB6</strain>
    </source>
</reference>
<dbReference type="Proteomes" id="UP000272781">
    <property type="component" value="Unassembled WGS sequence"/>
</dbReference>
<keyword evidence="5" id="KW-1185">Reference proteome</keyword>
<organism evidence="3 4">
    <name type="scientific">Caminibacter pacificus</name>
    <dbReference type="NCBI Taxonomy" id="1424653"/>
    <lineage>
        <taxon>Bacteria</taxon>
        <taxon>Pseudomonadati</taxon>
        <taxon>Campylobacterota</taxon>
        <taxon>Epsilonproteobacteria</taxon>
        <taxon>Nautiliales</taxon>
        <taxon>Nautiliaceae</taxon>
        <taxon>Caminibacter</taxon>
    </lineage>
</organism>
<sequence>MTKLRYKTNYKSEVIDITNDIKEAVIKSGVKNGMAVVFCPHSTASVIIFEKSDTTLKRDLLKTLSEIVPDKEYHHSNAKAHLKAAFLRSNLSLIVDNGSVVLGEWQGIYLVEFDGPRDRDVLVKVVNG</sequence>
<dbReference type="PANTHER" id="PTHR30615">
    <property type="entry name" value="UNCHARACTERIZED PROTEIN YJBQ-RELATED"/>
    <property type="match status" value="1"/>
</dbReference>
<dbReference type="PANTHER" id="PTHR30615:SF8">
    <property type="entry name" value="UPF0047 PROTEIN C4A8.02C"/>
    <property type="match status" value="1"/>
</dbReference>
<dbReference type="EMBL" id="CP027432">
    <property type="protein sequence ID" value="QCI27551.1"/>
    <property type="molecule type" value="Genomic_DNA"/>
</dbReference>
<evidence type="ECO:0000313" key="4">
    <source>
        <dbReference type="Proteomes" id="UP000272781"/>
    </source>
</evidence>
<dbReference type="PIRSF" id="PIRSF004681">
    <property type="entry name" value="UCP004681"/>
    <property type="match status" value="1"/>
</dbReference>
<dbReference type="EMBL" id="RJVK01000002">
    <property type="protein sequence ID" value="ROR40271.1"/>
    <property type="molecule type" value="Genomic_DNA"/>
</dbReference>
<comment type="similarity">
    <text evidence="1">Belongs to the UPF0047 family.</text>
</comment>
<reference evidence="3 4" key="2">
    <citation type="submission" date="2018-11" db="EMBL/GenBank/DDBJ databases">
        <title>Genomic Encyclopedia of Type Strains, Phase IV (KMG-IV): sequencing the most valuable type-strain genomes for metagenomic binning, comparative biology and taxonomic classification.</title>
        <authorList>
            <person name="Goeker M."/>
        </authorList>
    </citation>
    <scope>NUCLEOTIDE SEQUENCE [LARGE SCALE GENOMIC DNA]</scope>
    <source>
        <strain evidence="3 4">DSM 27783</strain>
    </source>
</reference>
<protein>
    <submittedName>
        <fullName evidence="3">Secondary thiamine-phosphate synthase enzyme</fullName>
    </submittedName>
    <submittedName>
        <fullName evidence="2">YjbQ family protein</fullName>
    </submittedName>
</protein>
<evidence type="ECO:0000313" key="5">
    <source>
        <dbReference type="Proteomes" id="UP000298805"/>
    </source>
</evidence>
<dbReference type="AlphaFoldDB" id="A0AAJ4RD56"/>
<evidence type="ECO:0000256" key="1">
    <source>
        <dbReference type="ARBA" id="ARBA00005534"/>
    </source>
</evidence>